<reference evidence="1 2" key="1">
    <citation type="journal article" date="2021" name="Int. J. Syst. Evol. Microbiol.">
        <title>Reticulibacter mediterranei gen. nov., sp. nov., within the new family Reticulibacteraceae fam. nov., and Ktedonospora formicarum gen. nov., sp. nov., Ktedonobacter robiniae sp. nov., Dictyobacter formicarum sp. nov. and Dictyobacter arantiisoli sp. nov., belonging to the class Ktedonobacteria.</title>
        <authorList>
            <person name="Yabe S."/>
            <person name="Zheng Y."/>
            <person name="Wang C.M."/>
            <person name="Sakai Y."/>
            <person name="Abe K."/>
            <person name="Yokota A."/>
            <person name="Donadio S."/>
            <person name="Cavaletti L."/>
            <person name="Monciardini P."/>
        </authorList>
    </citation>
    <scope>NUCLEOTIDE SEQUENCE [LARGE SCALE GENOMIC DNA]</scope>
    <source>
        <strain evidence="1 2">SOSP1-9</strain>
    </source>
</reference>
<accession>A0ABQ3VNS3</accession>
<keyword evidence="2" id="KW-1185">Reference proteome</keyword>
<gene>
    <name evidence="1" type="ORF">KSZ_54560</name>
</gene>
<evidence type="ECO:0000313" key="2">
    <source>
        <dbReference type="Proteomes" id="UP000635565"/>
    </source>
</evidence>
<protein>
    <submittedName>
        <fullName evidence="1">Uncharacterized protein</fullName>
    </submittedName>
</protein>
<dbReference type="RefSeq" id="WP_201365013.1">
    <property type="nucleotide sequence ID" value="NZ_BNJJ01000017.1"/>
</dbReference>
<dbReference type="EMBL" id="BNJJ01000017">
    <property type="protein sequence ID" value="GHO87450.1"/>
    <property type="molecule type" value="Genomic_DNA"/>
</dbReference>
<organism evidence="1 2">
    <name type="scientific">Dictyobacter formicarum</name>
    <dbReference type="NCBI Taxonomy" id="2778368"/>
    <lineage>
        <taxon>Bacteria</taxon>
        <taxon>Bacillati</taxon>
        <taxon>Chloroflexota</taxon>
        <taxon>Ktedonobacteria</taxon>
        <taxon>Ktedonobacterales</taxon>
        <taxon>Dictyobacteraceae</taxon>
        <taxon>Dictyobacter</taxon>
    </lineage>
</organism>
<sequence>MMQTAHNPRKKDQQTSSYAAMMMSAGPCALGFMLNVASQHALLPAFPHPYDRPA</sequence>
<name>A0ABQ3VNS3_9CHLR</name>
<evidence type="ECO:0000313" key="1">
    <source>
        <dbReference type="EMBL" id="GHO87450.1"/>
    </source>
</evidence>
<dbReference type="Proteomes" id="UP000635565">
    <property type="component" value="Unassembled WGS sequence"/>
</dbReference>
<comment type="caution">
    <text evidence="1">The sequence shown here is derived from an EMBL/GenBank/DDBJ whole genome shotgun (WGS) entry which is preliminary data.</text>
</comment>
<proteinExistence type="predicted"/>